<protein>
    <submittedName>
        <fullName evidence="2">Uncharacterized protein</fullName>
    </submittedName>
</protein>
<name>A0ABV7L548_9PROT</name>
<accession>A0ABV7L548</accession>
<gene>
    <name evidence="2" type="ORF">ACFOGJ_19200</name>
</gene>
<dbReference type="Proteomes" id="UP001595528">
    <property type="component" value="Unassembled WGS sequence"/>
</dbReference>
<keyword evidence="1" id="KW-0175">Coiled coil</keyword>
<dbReference type="EMBL" id="JBHRTR010000031">
    <property type="protein sequence ID" value="MFC3229382.1"/>
    <property type="molecule type" value="Genomic_DNA"/>
</dbReference>
<comment type="caution">
    <text evidence="2">The sequence shown here is derived from an EMBL/GenBank/DDBJ whole genome shotgun (WGS) entry which is preliminary data.</text>
</comment>
<evidence type="ECO:0000313" key="2">
    <source>
        <dbReference type="EMBL" id="MFC3229382.1"/>
    </source>
</evidence>
<organism evidence="2 3">
    <name type="scientific">Marinibaculum pumilum</name>
    <dbReference type="NCBI Taxonomy" id="1766165"/>
    <lineage>
        <taxon>Bacteria</taxon>
        <taxon>Pseudomonadati</taxon>
        <taxon>Pseudomonadota</taxon>
        <taxon>Alphaproteobacteria</taxon>
        <taxon>Rhodospirillales</taxon>
        <taxon>Rhodospirillaceae</taxon>
        <taxon>Marinibaculum</taxon>
    </lineage>
</organism>
<evidence type="ECO:0000256" key="1">
    <source>
        <dbReference type="SAM" id="Coils"/>
    </source>
</evidence>
<dbReference type="RefSeq" id="WP_379903518.1">
    <property type="nucleotide sequence ID" value="NZ_JBHRTR010000031.1"/>
</dbReference>
<sequence>MTTDRTAEGRAEQDAITAAFAAHDFAATAFRTEIVGPDGGSESIQVSGYACDGLGVHEDGDYWRIVALGTGAPLGLMPTVSATIDLCTQILSIPDYHPAGADEPGSDVFARIRDMQAQIVAEEAEALRQRADELADEISYLEEKANDFQARAMFGALQGFGAED</sequence>
<feature type="coiled-coil region" evidence="1">
    <location>
        <begin position="117"/>
        <end position="151"/>
    </location>
</feature>
<reference evidence="3" key="1">
    <citation type="journal article" date="2019" name="Int. J. Syst. Evol. Microbiol.">
        <title>The Global Catalogue of Microorganisms (GCM) 10K type strain sequencing project: providing services to taxonomists for standard genome sequencing and annotation.</title>
        <authorList>
            <consortium name="The Broad Institute Genomics Platform"/>
            <consortium name="The Broad Institute Genome Sequencing Center for Infectious Disease"/>
            <person name="Wu L."/>
            <person name="Ma J."/>
        </authorList>
    </citation>
    <scope>NUCLEOTIDE SEQUENCE [LARGE SCALE GENOMIC DNA]</scope>
    <source>
        <strain evidence="3">KCTC 42964</strain>
    </source>
</reference>
<proteinExistence type="predicted"/>
<evidence type="ECO:0000313" key="3">
    <source>
        <dbReference type="Proteomes" id="UP001595528"/>
    </source>
</evidence>
<keyword evidence="3" id="KW-1185">Reference proteome</keyword>